<feature type="compositionally biased region" description="Polar residues" evidence="1">
    <location>
        <begin position="314"/>
        <end position="327"/>
    </location>
</feature>
<evidence type="ECO:0000313" key="3">
    <source>
        <dbReference type="Proteomes" id="UP000187429"/>
    </source>
</evidence>
<comment type="caution">
    <text evidence="2">The sequence shown here is derived from an EMBL/GenBank/DDBJ whole genome shotgun (WGS) entry which is preliminary data.</text>
</comment>
<feature type="region of interest" description="Disordered" evidence="1">
    <location>
        <begin position="276"/>
        <end position="338"/>
    </location>
</feature>
<gene>
    <name evidence="2" type="ORF">AYI69_g6321</name>
</gene>
<dbReference type="AlphaFoldDB" id="A0A1R1XZS1"/>
<accession>A0A1R1XZS1</accession>
<dbReference type="EMBL" id="LSSM01002829">
    <property type="protein sequence ID" value="OMJ20172.1"/>
    <property type="molecule type" value="Genomic_DNA"/>
</dbReference>
<organism evidence="2 3">
    <name type="scientific">Smittium culicis</name>
    <dbReference type="NCBI Taxonomy" id="133412"/>
    <lineage>
        <taxon>Eukaryota</taxon>
        <taxon>Fungi</taxon>
        <taxon>Fungi incertae sedis</taxon>
        <taxon>Zoopagomycota</taxon>
        <taxon>Kickxellomycotina</taxon>
        <taxon>Harpellomycetes</taxon>
        <taxon>Harpellales</taxon>
        <taxon>Legeriomycetaceae</taxon>
        <taxon>Smittium</taxon>
    </lineage>
</organism>
<name>A0A1R1XZS1_9FUNG</name>
<protein>
    <submittedName>
        <fullName evidence="2">Uncharacterized protein</fullName>
    </submittedName>
</protein>
<reference evidence="3" key="1">
    <citation type="submission" date="2017-01" db="EMBL/GenBank/DDBJ databases">
        <authorList>
            <person name="Wang Y."/>
            <person name="White M."/>
            <person name="Kvist S."/>
            <person name="Moncalvo J.-M."/>
        </authorList>
    </citation>
    <scope>NUCLEOTIDE SEQUENCE [LARGE SCALE GENOMIC DNA]</scope>
    <source>
        <strain evidence="3">ID-206-W2</strain>
    </source>
</reference>
<dbReference type="Proteomes" id="UP000187429">
    <property type="component" value="Unassembled WGS sequence"/>
</dbReference>
<proteinExistence type="predicted"/>
<keyword evidence="3" id="KW-1185">Reference proteome</keyword>
<evidence type="ECO:0000313" key="2">
    <source>
        <dbReference type="EMBL" id="OMJ20172.1"/>
    </source>
</evidence>
<sequence>MRKHKISLLQTLGAWIKGQLREVIKKPVPANHPSRYANEKAGNLSKIGFDKDQGSTTRSKKTAERWKDDIEMSREFHLEGQIYVFISTTWEAHALKTLLTQKKSSVGTEFMGINCNSDEASHSEPELLEEPIVVMELALILDRDARVGELHGLQLFRMGNYSGPPLLLRNMEPTSCEDAHKFKRATDGEICVEAQERGEPISVSLFRKHNQPLLRQEIWRYNLPRSVGDIRKNLVALPKYQHTPSGNLRSVCTESSRCTKQVDGPNRMHSLRMSTLESDIPDDPEGPQRMTEDHTSNSKLEVSYMVPGSDRTLCRSTVATSSGNSDSGPKKRKVSALGKQVLELDVPEDQRRFLETKGLSTYAIEFIFSKE</sequence>
<evidence type="ECO:0000256" key="1">
    <source>
        <dbReference type="SAM" id="MobiDB-lite"/>
    </source>
</evidence>
<dbReference type="OrthoDB" id="7477527at2759"/>